<dbReference type="EMBL" id="BGZK01002230">
    <property type="protein sequence ID" value="GBP92001.1"/>
    <property type="molecule type" value="Genomic_DNA"/>
</dbReference>
<accession>A0A4C1ZSV3</accession>
<sequence>MRCAGERGARLREPFLRFPCCSTRNEEKRPAVRRCLIHKQCPYFKVPHAAARHSARRRPRAPGRFRAPVFVMAAQKRNFISPLHYERSYGEAEVQLQVSHTFIRAVRATGQSSRLCPYLKIFKENCLWQSIEKVA</sequence>
<name>A0A4C1ZSV3_EUMVA</name>
<evidence type="ECO:0000313" key="2">
    <source>
        <dbReference type="Proteomes" id="UP000299102"/>
    </source>
</evidence>
<comment type="caution">
    <text evidence="1">The sequence shown here is derived from an EMBL/GenBank/DDBJ whole genome shotgun (WGS) entry which is preliminary data.</text>
</comment>
<dbReference type="AlphaFoldDB" id="A0A4C1ZSV3"/>
<protein>
    <submittedName>
        <fullName evidence="1">Uncharacterized protein</fullName>
    </submittedName>
</protein>
<reference evidence="1 2" key="1">
    <citation type="journal article" date="2019" name="Commun. Biol.">
        <title>The bagworm genome reveals a unique fibroin gene that provides high tensile strength.</title>
        <authorList>
            <person name="Kono N."/>
            <person name="Nakamura H."/>
            <person name="Ohtoshi R."/>
            <person name="Tomita M."/>
            <person name="Numata K."/>
            <person name="Arakawa K."/>
        </authorList>
    </citation>
    <scope>NUCLEOTIDE SEQUENCE [LARGE SCALE GENOMIC DNA]</scope>
</reference>
<evidence type="ECO:0000313" key="1">
    <source>
        <dbReference type="EMBL" id="GBP92001.1"/>
    </source>
</evidence>
<organism evidence="1 2">
    <name type="scientific">Eumeta variegata</name>
    <name type="common">Bagworm moth</name>
    <name type="synonym">Eumeta japonica</name>
    <dbReference type="NCBI Taxonomy" id="151549"/>
    <lineage>
        <taxon>Eukaryota</taxon>
        <taxon>Metazoa</taxon>
        <taxon>Ecdysozoa</taxon>
        <taxon>Arthropoda</taxon>
        <taxon>Hexapoda</taxon>
        <taxon>Insecta</taxon>
        <taxon>Pterygota</taxon>
        <taxon>Neoptera</taxon>
        <taxon>Endopterygota</taxon>
        <taxon>Lepidoptera</taxon>
        <taxon>Glossata</taxon>
        <taxon>Ditrysia</taxon>
        <taxon>Tineoidea</taxon>
        <taxon>Psychidae</taxon>
        <taxon>Oiketicinae</taxon>
        <taxon>Eumeta</taxon>
    </lineage>
</organism>
<dbReference type="Proteomes" id="UP000299102">
    <property type="component" value="Unassembled WGS sequence"/>
</dbReference>
<proteinExistence type="predicted"/>
<keyword evidence="2" id="KW-1185">Reference proteome</keyword>
<gene>
    <name evidence="1" type="ORF">EVAR_77240_1</name>
</gene>